<feature type="transmembrane region" description="Helical" evidence="1">
    <location>
        <begin position="351"/>
        <end position="372"/>
    </location>
</feature>
<feature type="transmembrane region" description="Helical" evidence="1">
    <location>
        <begin position="321"/>
        <end position="339"/>
    </location>
</feature>
<feature type="transmembrane region" description="Helical" evidence="1">
    <location>
        <begin position="149"/>
        <end position="167"/>
    </location>
</feature>
<keyword evidence="3" id="KW-1185">Reference proteome</keyword>
<evidence type="ECO:0000313" key="2">
    <source>
        <dbReference type="EMBL" id="CAD7622535.1"/>
    </source>
</evidence>
<name>A0A7R9KGK0_9ACAR</name>
<feature type="transmembrane region" description="Helical" evidence="1">
    <location>
        <begin position="199"/>
        <end position="220"/>
    </location>
</feature>
<feature type="transmembrane region" description="Helical" evidence="1">
    <location>
        <begin position="226"/>
        <end position="244"/>
    </location>
</feature>
<keyword evidence="1" id="KW-0812">Transmembrane</keyword>
<feature type="transmembrane region" description="Helical" evidence="1">
    <location>
        <begin position="18"/>
        <end position="36"/>
    </location>
</feature>
<reference evidence="2" key="1">
    <citation type="submission" date="2020-11" db="EMBL/GenBank/DDBJ databases">
        <authorList>
            <person name="Tran Van P."/>
        </authorList>
    </citation>
    <scope>NUCLEOTIDE SEQUENCE</scope>
</reference>
<feature type="non-terminal residue" evidence="2">
    <location>
        <position position="1"/>
    </location>
</feature>
<dbReference type="EMBL" id="CAJPIZ010001147">
    <property type="protein sequence ID" value="CAG2102965.1"/>
    <property type="molecule type" value="Genomic_DNA"/>
</dbReference>
<dbReference type="AlphaFoldDB" id="A0A7R9KGK0"/>
<keyword evidence="1" id="KW-1133">Transmembrane helix</keyword>
<keyword evidence="1" id="KW-0472">Membrane</keyword>
<accession>A0A7R9KGK0</accession>
<feature type="transmembrane region" description="Helical" evidence="1">
    <location>
        <begin position="379"/>
        <end position="402"/>
    </location>
</feature>
<evidence type="ECO:0000256" key="1">
    <source>
        <dbReference type="SAM" id="Phobius"/>
    </source>
</evidence>
<feature type="transmembrane region" description="Helical" evidence="1">
    <location>
        <begin position="408"/>
        <end position="427"/>
    </location>
</feature>
<organism evidence="2">
    <name type="scientific">Medioppia subpectinata</name>
    <dbReference type="NCBI Taxonomy" id="1979941"/>
    <lineage>
        <taxon>Eukaryota</taxon>
        <taxon>Metazoa</taxon>
        <taxon>Ecdysozoa</taxon>
        <taxon>Arthropoda</taxon>
        <taxon>Chelicerata</taxon>
        <taxon>Arachnida</taxon>
        <taxon>Acari</taxon>
        <taxon>Acariformes</taxon>
        <taxon>Sarcoptiformes</taxon>
        <taxon>Oribatida</taxon>
        <taxon>Brachypylina</taxon>
        <taxon>Oppioidea</taxon>
        <taxon>Oppiidae</taxon>
        <taxon>Medioppia</taxon>
    </lineage>
</organism>
<gene>
    <name evidence="2" type="ORF">OSB1V03_LOCUS2998</name>
</gene>
<feature type="transmembrane region" description="Helical" evidence="1">
    <location>
        <begin position="173"/>
        <end position="192"/>
    </location>
</feature>
<protein>
    <submittedName>
        <fullName evidence="2">Uncharacterized protein</fullName>
    </submittedName>
</protein>
<sequence>MTLLAISSIVAVVYNTDHVANLIFTLLITGLSYSFAMDCHKIKLARLTGPIPVVTGPHIHPQLAIGQQVYQGQPGHQVPLQLTTDAYVMQQGYGMQPGYSMPMNNIAPPSPNDPYVPQNHQDNKFSPYHTFTKRSMDIRDSSSFKCKKWTLFTLSLVGLFCYAVATLYMGRAILLVLVVGATVCAVPAIGIAASYKEHVGLAIAFSVLMTMGTIASAGAVWSDFNYTPVLLVNIMITGIPLPMMDSTVIYPRLMSHSQHGQQQQAPLQLTTDAYVLPQGYGIQPSYAMPMPNYPDVVDALCEASDINWDIRQDKLFKVKKLILFTLCMVGYAMLLATIVEGCSLAKSNYRVLIMLFGFVIAIMMVTSTLGLLATISDSYNFAISFAILTMINTVLCMATLIVNNDLSVMPFTLVYNILVTFLGFSYAKDCNVIKVLKRVDGLGVIIPQRGQQYALQTLDPVHFRNDVYLENYEAHMRGCSTTVLGPAI</sequence>
<dbReference type="Proteomes" id="UP000759131">
    <property type="component" value="Unassembled WGS sequence"/>
</dbReference>
<evidence type="ECO:0000313" key="3">
    <source>
        <dbReference type="Proteomes" id="UP000759131"/>
    </source>
</evidence>
<dbReference type="EMBL" id="OC855722">
    <property type="protein sequence ID" value="CAD7622535.1"/>
    <property type="molecule type" value="Genomic_DNA"/>
</dbReference>
<proteinExistence type="predicted"/>